<dbReference type="EMBL" id="AJWY01008396">
    <property type="protein sequence ID" value="EKC61323.1"/>
    <property type="molecule type" value="Genomic_DNA"/>
</dbReference>
<feature type="non-terminal residue" evidence="1">
    <location>
        <position position="1"/>
    </location>
</feature>
<sequence length="193" mass="21536">FALGGLEITLDTPVKDQIIKSNWFKQGIQLGDRLTSDGIVVYPSKGDNAQLRITIRGLKPGHHSLLAYHNIVDGLTGNIPSIQVSREKEQITTVKKGKKRIQQKSMMQEILAQDIKQTVREMKASQSGQSYIEFDVTDDQPVVIHYQLQGVDNANNTLTINGLVFDKANPKATALNPYPADLHMKQIFQRDLA</sequence>
<accession>K1SUL8</accession>
<comment type="caution">
    <text evidence="1">The sequence shown here is derived from an EMBL/GenBank/DDBJ whole genome shotgun (WGS) entry which is preliminary data.</text>
</comment>
<reference evidence="1" key="1">
    <citation type="journal article" date="2013" name="Environ. Microbiol.">
        <title>Microbiota from the distal guts of lean and obese adolescents exhibit partial functional redundancy besides clear differences in community structure.</title>
        <authorList>
            <person name="Ferrer M."/>
            <person name="Ruiz A."/>
            <person name="Lanza F."/>
            <person name="Haange S.B."/>
            <person name="Oberbach A."/>
            <person name="Till H."/>
            <person name="Bargiela R."/>
            <person name="Campoy C."/>
            <person name="Segura M.T."/>
            <person name="Richter M."/>
            <person name="von Bergen M."/>
            <person name="Seifert J."/>
            <person name="Suarez A."/>
        </authorList>
    </citation>
    <scope>NUCLEOTIDE SEQUENCE</scope>
</reference>
<evidence type="ECO:0000313" key="1">
    <source>
        <dbReference type="EMBL" id="EKC61323.1"/>
    </source>
</evidence>
<name>K1SUL8_9ZZZZ</name>
<gene>
    <name evidence="1" type="ORF">LEA_12406</name>
</gene>
<dbReference type="AlphaFoldDB" id="K1SUL8"/>
<proteinExistence type="predicted"/>
<protein>
    <submittedName>
        <fullName evidence="1">Uncharacterized protein</fullName>
    </submittedName>
</protein>
<organism evidence="1">
    <name type="scientific">human gut metagenome</name>
    <dbReference type="NCBI Taxonomy" id="408170"/>
    <lineage>
        <taxon>unclassified sequences</taxon>
        <taxon>metagenomes</taxon>
        <taxon>organismal metagenomes</taxon>
    </lineage>
</organism>